<dbReference type="RefSeq" id="WP_122314304.1">
    <property type="nucleotide sequence ID" value="NZ_RBRE01000012.1"/>
</dbReference>
<dbReference type="OrthoDB" id="9812349at2"/>
<sequence length="77" mass="8070">MSLIDCSECAARISDKAYACPHCGNPLKEPPSSGPFSEKNIGQIAGVTGVWLTAPWLARMVFGVVAVIAVAAVLILR</sequence>
<dbReference type="AlphaFoldDB" id="A0A3M4M9S2"/>
<evidence type="ECO:0000313" key="3">
    <source>
        <dbReference type="Proteomes" id="UP000277236"/>
    </source>
</evidence>
<evidence type="ECO:0000313" key="2">
    <source>
        <dbReference type="EMBL" id="RMQ50269.1"/>
    </source>
</evidence>
<reference evidence="2 3" key="1">
    <citation type="submission" date="2018-08" db="EMBL/GenBank/DDBJ databases">
        <title>Recombination of ecologically and evolutionarily significant loci maintains genetic cohesion in the Pseudomonas syringae species complex.</title>
        <authorList>
            <person name="Dillon M."/>
            <person name="Thakur S."/>
            <person name="Almeida R.N.D."/>
            <person name="Weir B.S."/>
            <person name="Guttman D.S."/>
        </authorList>
    </citation>
    <scope>NUCLEOTIDE SEQUENCE [LARGE SCALE GENOMIC DNA]</scope>
    <source>
        <strain evidence="2 3">ICMP 3353</strain>
    </source>
</reference>
<evidence type="ECO:0000256" key="1">
    <source>
        <dbReference type="SAM" id="Phobius"/>
    </source>
</evidence>
<dbReference type="Proteomes" id="UP000277236">
    <property type="component" value="Unassembled WGS sequence"/>
</dbReference>
<gene>
    <name evidence="2" type="ORF">ALQ04_04046</name>
</gene>
<organism evidence="2 3">
    <name type="scientific">Pseudomonas cichorii</name>
    <dbReference type="NCBI Taxonomy" id="36746"/>
    <lineage>
        <taxon>Bacteria</taxon>
        <taxon>Pseudomonadati</taxon>
        <taxon>Pseudomonadota</taxon>
        <taxon>Gammaproteobacteria</taxon>
        <taxon>Pseudomonadales</taxon>
        <taxon>Pseudomonadaceae</taxon>
        <taxon>Pseudomonas</taxon>
    </lineage>
</organism>
<proteinExistence type="predicted"/>
<dbReference type="EMBL" id="RBRE01000012">
    <property type="protein sequence ID" value="RMQ50269.1"/>
    <property type="molecule type" value="Genomic_DNA"/>
</dbReference>
<keyword evidence="1" id="KW-1133">Transmembrane helix</keyword>
<keyword evidence="1" id="KW-0472">Membrane</keyword>
<name>A0A3M4M9S2_PSECI</name>
<protein>
    <submittedName>
        <fullName evidence="2">Phage integrase</fullName>
    </submittedName>
</protein>
<accession>A0A3M4M9S2</accession>
<comment type="caution">
    <text evidence="2">The sequence shown here is derived from an EMBL/GenBank/DDBJ whole genome shotgun (WGS) entry which is preliminary data.</text>
</comment>
<feature type="transmembrane region" description="Helical" evidence="1">
    <location>
        <begin position="56"/>
        <end position="76"/>
    </location>
</feature>
<keyword evidence="1" id="KW-0812">Transmembrane</keyword>